<feature type="transmembrane region" description="Helical" evidence="1">
    <location>
        <begin position="39"/>
        <end position="59"/>
    </location>
</feature>
<evidence type="ECO:0000256" key="1">
    <source>
        <dbReference type="SAM" id="Phobius"/>
    </source>
</evidence>
<protein>
    <recommendedName>
        <fullName evidence="2">GGDEF domain-containing protein</fullName>
    </recommendedName>
</protein>
<keyword evidence="1" id="KW-0472">Membrane</keyword>
<dbReference type="Proteomes" id="UP000029409">
    <property type="component" value="Chromosome"/>
</dbReference>
<evidence type="ECO:0000313" key="4">
    <source>
        <dbReference type="Proteomes" id="UP000029409"/>
    </source>
</evidence>
<dbReference type="Pfam" id="PF00990">
    <property type="entry name" value="GGDEF"/>
    <property type="match status" value="1"/>
</dbReference>
<feature type="transmembrane region" description="Helical" evidence="1">
    <location>
        <begin position="237"/>
        <end position="256"/>
    </location>
</feature>
<keyword evidence="4" id="KW-1185">Reference proteome</keyword>
<dbReference type="InterPro" id="IPR052163">
    <property type="entry name" value="DGC-Regulatory_Protein"/>
</dbReference>
<dbReference type="InterPro" id="IPR043128">
    <property type="entry name" value="Rev_trsase/Diguanyl_cyclase"/>
</dbReference>
<feature type="transmembrane region" description="Helical" evidence="1">
    <location>
        <begin position="134"/>
        <end position="152"/>
    </location>
</feature>
<gene>
    <name evidence="3" type="ORF">PDUR_27515</name>
</gene>
<dbReference type="NCBIfam" id="TIGR00254">
    <property type="entry name" value="GGDEF"/>
    <property type="match status" value="1"/>
</dbReference>
<dbReference type="AlphaFoldDB" id="A0A089HVQ7"/>
<dbReference type="PROSITE" id="PS50887">
    <property type="entry name" value="GGDEF"/>
    <property type="match status" value="1"/>
</dbReference>
<dbReference type="EMBL" id="CP009288">
    <property type="protein sequence ID" value="AIQ15187.1"/>
    <property type="molecule type" value="Genomic_DNA"/>
</dbReference>
<dbReference type="CDD" id="cd01949">
    <property type="entry name" value="GGDEF"/>
    <property type="match status" value="1"/>
</dbReference>
<organism evidence="3 4">
    <name type="scientific">Paenibacillus durus</name>
    <name type="common">Paenibacillus azotofixans</name>
    <dbReference type="NCBI Taxonomy" id="44251"/>
    <lineage>
        <taxon>Bacteria</taxon>
        <taxon>Bacillati</taxon>
        <taxon>Bacillota</taxon>
        <taxon>Bacilli</taxon>
        <taxon>Bacillales</taxon>
        <taxon>Paenibacillaceae</taxon>
        <taxon>Paenibacillus</taxon>
    </lineage>
</organism>
<feature type="transmembrane region" description="Helical" evidence="1">
    <location>
        <begin position="103"/>
        <end position="122"/>
    </location>
</feature>
<dbReference type="Gene3D" id="3.30.70.270">
    <property type="match status" value="1"/>
</dbReference>
<dbReference type="InterPro" id="IPR029787">
    <property type="entry name" value="Nucleotide_cyclase"/>
</dbReference>
<keyword evidence="1" id="KW-1133">Transmembrane helix</keyword>
<dbReference type="InterPro" id="IPR000160">
    <property type="entry name" value="GGDEF_dom"/>
</dbReference>
<feature type="transmembrane region" description="Helical" evidence="1">
    <location>
        <begin position="71"/>
        <end position="91"/>
    </location>
</feature>
<sequence>MRRREIPILHRFTFYLLIFSILFVSVETFISVWKSHYTFGLYSMNMLAPAISFIVLVFVIRKQTGTSKRFWVIITIGVACELIAQTIWGSYEWVWSMEAPEIGIADLFWYSSSFLYLIALYVRLKSSGERTRHLFDSAILLISISVISWEYLVKPAYYGNNDLDFFTLWVDLFYPVTSVLRFFILVVWLLNGERRFNSKVLLFLMVGFVCYVFGDLLYVFLIDVHHMDSLETWIDPFWASASFSLALAGLYSLNPASRPILTGDTRSVRILHFSVPYISLLLFVGLFSAGQPLNSIFLAGLTSIVVLTLVRQVMFLLDREKLLEQLKHALERSEYLASHDSLTGLLNRRTFEQKLTIMLSSAAVRQEQVAVLFFDLDKFKIVNDLYGHHTGDLLLQAVAEHMTLLQHEGMRCARFGGDEFAISIATPSEWIGRLDEITGIIIQSIPQRFELEGNVINTSLSVGIAVFPDHALNVTDLIKRADQNMYLAKRAGSFSP</sequence>
<dbReference type="STRING" id="44251.PDUR_27515"/>
<name>A0A089HVQ7_PAEDU</name>
<proteinExistence type="predicted"/>
<feature type="transmembrane region" description="Helical" evidence="1">
    <location>
        <begin position="296"/>
        <end position="317"/>
    </location>
</feature>
<feature type="transmembrane region" description="Helical" evidence="1">
    <location>
        <begin position="12"/>
        <end position="33"/>
    </location>
</feature>
<evidence type="ECO:0000259" key="2">
    <source>
        <dbReference type="PROSITE" id="PS50887"/>
    </source>
</evidence>
<dbReference type="SMART" id="SM00267">
    <property type="entry name" value="GGDEF"/>
    <property type="match status" value="1"/>
</dbReference>
<dbReference type="KEGG" id="pdu:PDUR_27515"/>
<feature type="transmembrane region" description="Helical" evidence="1">
    <location>
        <begin position="172"/>
        <end position="190"/>
    </location>
</feature>
<accession>A0A089HVQ7</accession>
<feature type="domain" description="GGDEF" evidence="2">
    <location>
        <begin position="367"/>
        <end position="496"/>
    </location>
</feature>
<dbReference type="PANTHER" id="PTHR46663">
    <property type="entry name" value="DIGUANYLATE CYCLASE DGCT-RELATED"/>
    <property type="match status" value="1"/>
</dbReference>
<dbReference type="eggNOG" id="COG2199">
    <property type="taxonomic scope" value="Bacteria"/>
</dbReference>
<dbReference type="SUPFAM" id="SSF55073">
    <property type="entry name" value="Nucleotide cyclase"/>
    <property type="match status" value="1"/>
</dbReference>
<feature type="transmembrane region" description="Helical" evidence="1">
    <location>
        <begin position="202"/>
        <end position="222"/>
    </location>
</feature>
<reference evidence="3 4" key="1">
    <citation type="submission" date="2014-08" db="EMBL/GenBank/DDBJ databases">
        <title>Comparative genomics of the Paenibacillus odorifer group.</title>
        <authorList>
            <person name="den Bakker H.C."/>
            <person name="Tsai Y.-C."/>
            <person name="Martin N."/>
            <person name="Korlach J."/>
            <person name="Wiedmann M."/>
        </authorList>
    </citation>
    <scope>NUCLEOTIDE SEQUENCE [LARGE SCALE GENOMIC DNA]</scope>
    <source>
        <strain evidence="3 4">DSM 1735</strain>
    </source>
</reference>
<feature type="transmembrane region" description="Helical" evidence="1">
    <location>
        <begin position="268"/>
        <end position="290"/>
    </location>
</feature>
<keyword evidence="1" id="KW-0812">Transmembrane</keyword>
<evidence type="ECO:0000313" key="3">
    <source>
        <dbReference type="EMBL" id="AIQ15187.1"/>
    </source>
</evidence>
<dbReference type="PANTHER" id="PTHR46663:SF2">
    <property type="entry name" value="GGDEF DOMAIN-CONTAINING PROTEIN"/>
    <property type="match status" value="1"/>
</dbReference>